<keyword evidence="1" id="KW-0175">Coiled coil</keyword>
<dbReference type="PANTHER" id="PTHR40707:SF1">
    <property type="entry name" value="DUF460 DOMAIN-CONTAINING PROTEIN"/>
    <property type="match status" value="1"/>
</dbReference>
<dbReference type="EMBL" id="NEXC01000019">
    <property type="protein sequence ID" value="PSN83605.1"/>
    <property type="molecule type" value="Genomic_DNA"/>
</dbReference>
<sequence length="641" mass="72211">MVVFAGLDANPAEAHSAHSTFSLTVIDEDGAKRTYKEVRADQLVRMIQENGVNVLAFDNLAELAPFLNRLVFELSKLERNVDFVEVAYDEPLESKAQKLGLKVEGRLSPTASSEVVAELAKRGLGKKLDFFAPKTLIKIVRRRVPGSGGSSTLRFKRNIETQIKFLAHRIKEKLERAKLDFDHHVRESSGGYSSAVFVVYTPVENLRGIVYSSVSRDYAVKVERVHTKFKYKPPANPQRPLIVGYDPGMTTGLAILDTEGNLLALYSSKNFDRMDVASFCLRYGKPVIVSTDVCTPPQAVKKLSSSFGAKMFYPPQDLSVQEKRELVRRFDSQKIKNTHERDALAAAAKAYLFYSQLLHNTKQKTTLEGISAHFLEVLELVLNGKSVTAAISEIKEKYAVQEAPKAQPQASQSFVESRVKELESELELLKARVLEYERRIVELNEQKNSLEAKITTLLNERDQSLRKEREVAILEQRLNALQKVLEEEQTKLKAQNVLFERLLWMVKQSVNGKLLFVNILEDLTLSSVSAVCTKKQEVLYVKKPSSFDKEALALLKKAGVLGLIVPEKEVSTPFVFEEIEMPLVSVSRVEFYELPGVNVGAVSSDVIKTISEEKKELQKRVRARKMEELRRMLVEGGAFED</sequence>
<dbReference type="AlphaFoldDB" id="A0A2R6ABA4"/>
<protein>
    <recommendedName>
        <fullName evidence="4">DUF460 domain-containing protein</fullName>
    </recommendedName>
</protein>
<dbReference type="PANTHER" id="PTHR40707">
    <property type="entry name" value="POSSIBLE NUCLEASE OF RNASE H FOLD, RUVC/YQGF FAMILY"/>
    <property type="match status" value="1"/>
</dbReference>
<proteinExistence type="predicted"/>
<accession>A0A2R6ABA4</accession>
<comment type="caution">
    <text evidence="2">The sequence shown here is derived from an EMBL/GenBank/DDBJ whole genome shotgun (WGS) entry which is preliminary data.</text>
</comment>
<dbReference type="Pfam" id="PF04312">
    <property type="entry name" value="DUF460"/>
    <property type="match status" value="1"/>
</dbReference>
<dbReference type="Proteomes" id="UP000240880">
    <property type="component" value="Unassembled WGS sequence"/>
</dbReference>
<dbReference type="InterPro" id="IPR007408">
    <property type="entry name" value="DUF460"/>
</dbReference>
<evidence type="ECO:0008006" key="4">
    <source>
        <dbReference type="Google" id="ProtNLM"/>
    </source>
</evidence>
<evidence type="ECO:0000313" key="3">
    <source>
        <dbReference type="Proteomes" id="UP000240880"/>
    </source>
</evidence>
<feature type="coiled-coil region" evidence="1">
    <location>
        <begin position="412"/>
        <end position="498"/>
    </location>
</feature>
<name>A0A2R6ABA4_9ARCH</name>
<organism evidence="2 3">
    <name type="scientific">Candidatus Marsarchaeota G1 archaeon OSP_D</name>
    <dbReference type="NCBI Taxonomy" id="1978155"/>
    <lineage>
        <taxon>Archaea</taxon>
        <taxon>Candidatus Marsarchaeota</taxon>
        <taxon>Candidatus Marsarchaeota group 1</taxon>
    </lineage>
</organism>
<evidence type="ECO:0000313" key="2">
    <source>
        <dbReference type="EMBL" id="PSN83605.1"/>
    </source>
</evidence>
<evidence type="ECO:0000256" key="1">
    <source>
        <dbReference type="SAM" id="Coils"/>
    </source>
</evidence>
<gene>
    <name evidence="2" type="ORF">B9Q01_04150</name>
</gene>
<reference evidence="2 3" key="1">
    <citation type="submission" date="2017-04" db="EMBL/GenBank/DDBJ databases">
        <title>Novel microbial lineages endemic to geothermal iron-oxide mats fill important gaps in the evolutionary history of Archaea.</title>
        <authorList>
            <person name="Jay Z.J."/>
            <person name="Beam J.P."/>
            <person name="Dlakic M."/>
            <person name="Rusch D.B."/>
            <person name="Kozubal M.A."/>
            <person name="Inskeep W.P."/>
        </authorList>
    </citation>
    <scope>NUCLEOTIDE SEQUENCE [LARGE SCALE GENOMIC DNA]</scope>
    <source>
        <strain evidence="2">OSP_D</strain>
    </source>
</reference>